<evidence type="ECO:0000313" key="2">
    <source>
        <dbReference type="EMBL" id="CEM04250.1"/>
    </source>
</evidence>
<keyword evidence="3" id="KW-1185">Reference proteome</keyword>
<feature type="region of interest" description="Disordered" evidence="1">
    <location>
        <begin position="263"/>
        <end position="374"/>
    </location>
</feature>
<gene>
    <name evidence="2" type="ORF">Vbra_8631</name>
</gene>
<dbReference type="InParanoid" id="A0A0G4EYL4"/>
<feature type="compositionally biased region" description="Polar residues" evidence="1">
    <location>
        <begin position="294"/>
        <end position="305"/>
    </location>
</feature>
<dbReference type="Gene3D" id="3.40.220.10">
    <property type="entry name" value="Leucine Aminopeptidase, subunit E, domain 1"/>
    <property type="match status" value="1"/>
</dbReference>
<dbReference type="InterPro" id="IPR019311">
    <property type="entry name" value="Fy-3"/>
</dbReference>
<dbReference type="GO" id="GO:0005737">
    <property type="term" value="C:cytoplasm"/>
    <property type="evidence" value="ECO:0007669"/>
    <property type="project" value="TreeGrafter"/>
</dbReference>
<feature type="region of interest" description="Disordered" evidence="1">
    <location>
        <begin position="417"/>
        <end position="437"/>
    </location>
</feature>
<dbReference type="PANTHER" id="PTHR16525">
    <property type="entry name" value="PROTEIN C12ORF4"/>
    <property type="match status" value="1"/>
</dbReference>
<name>A0A0G4EYL4_VITBC</name>
<dbReference type="OMA" id="CQSMEME"/>
<sequence length="697" mass="75439">MAMSSHTQPSAEGALHLSFGGKAIHLTLTSEERTNCAAKITEFCEANNMDHGLKQKALSAMDMLAAEELHHPHVLSSSSCLPSSPPQPLHTPTDSLLSSPSHSGASDNTPSPSDIPALPVPDNPPPLLPFLPLPFWCAYDSLMQISPSVCHTLPDLEHSYAAALREARERKDKALAELQLRQSLEMELAMQQSDMADGMVQGQEEGDDESPTPITELVNQHVAELEALERHWTAELQSMQRQQLEEYRDLILDLFAYEVTKTSQSTPLSLPPLPCAEPPPDSALPHTPTEAGTAAQTSTRPTSRAASFIRSLRSVADKAKRGRKGGRLRLLTSHADDSAVPSAPVTSPSNASASQRSAEHGEGGTRGSGKGEWWESMVPTGALKEEAAIRVGFGAQQKEICILRLCSGHVLDVLKPTPHPAAHSPPPSSLASVLRDSPPDLLSPPRYTYDNGHHDAFASAQWGADDRMAAPLAYDRRLKGGLRGEVPVAYGDALSGVVLPTPERLQFDTQQDHQLADACESSPDFHFPPLNQQRKLACQYGPLRVGDFFITRHTNLPAVQAVIHVLVSSDEAPSDQLPPDLQAALQRVLEVCSENSVRVLTLPVLMEAETSLAYAPLQRRVCQSHVFRLLKSTLAQIADRPPGRSPPFTLRIINLVLSPACFLPPAAAHEQGDGVCTSYRSLVDDAVAFLTHSFPSF</sequence>
<dbReference type="STRING" id="1169540.A0A0G4EYL4"/>
<protein>
    <submittedName>
        <fullName evidence="2">Uncharacterized protein</fullName>
    </submittedName>
</protein>
<dbReference type="OrthoDB" id="415359at2759"/>
<reference evidence="2 3" key="1">
    <citation type="submission" date="2014-11" db="EMBL/GenBank/DDBJ databases">
        <authorList>
            <person name="Zhu J."/>
            <person name="Qi W."/>
            <person name="Song R."/>
        </authorList>
    </citation>
    <scope>NUCLEOTIDE SEQUENCE [LARGE SCALE GENOMIC DNA]</scope>
</reference>
<feature type="compositionally biased region" description="Low complexity" evidence="1">
    <location>
        <begin position="338"/>
        <end position="354"/>
    </location>
</feature>
<dbReference type="VEuPathDB" id="CryptoDB:Vbra_8631"/>
<dbReference type="SUPFAM" id="SSF52949">
    <property type="entry name" value="Macro domain-like"/>
    <property type="match status" value="1"/>
</dbReference>
<feature type="compositionally biased region" description="Pro residues" evidence="1">
    <location>
        <begin position="269"/>
        <end position="282"/>
    </location>
</feature>
<dbReference type="EMBL" id="CDMY01000348">
    <property type="protein sequence ID" value="CEM04250.1"/>
    <property type="molecule type" value="Genomic_DNA"/>
</dbReference>
<dbReference type="Proteomes" id="UP000041254">
    <property type="component" value="Unassembled WGS sequence"/>
</dbReference>
<feature type="compositionally biased region" description="Low complexity" evidence="1">
    <location>
        <begin position="90"/>
        <end position="103"/>
    </location>
</feature>
<dbReference type="InterPro" id="IPR043472">
    <property type="entry name" value="Macro_dom-like"/>
</dbReference>
<dbReference type="Pfam" id="PF10154">
    <property type="entry name" value="Fy-3"/>
    <property type="match status" value="2"/>
</dbReference>
<dbReference type="AlphaFoldDB" id="A0A0G4EYL4"/>
<evidence type="ECO:0000256" key="1">
    <source>
        <dbReference type="SAM" id="MobiDB-lite"/>
    </source>
</evidence>
<organism evidence="2 3">
    <name type="scientific">Vitrella brassicaformis (strain CCMP3155)</name>
    <dbReference type="NCBI Taxonomy" id="1169540"/>
    <lineage>
        <taxon>Eukaryota</taxon>
        <taxon>Sar</taxon>
        <taxon>Alveolata</taxon>
        <taxon>Colpodellida</taxon>
        <taxon>Vitrellaceae</taxon>
        <taxon>Vitrella</taxon>
    </lineage>
</organism>
<evidence type="ECO:0000313" key="3">
    <source>
        <dbReference type="Proteomes" id="UP000041254"/>
    </source>
</evidence>
<feature type="region of interest" description="Disordered" evidence="1">
    <location>
        <begin position="75"/>
        <end position="120"/>
    </location>
</feature>
<dbReference type="PANTHER" id="PTHR16525:SF0">
    <property type="entry name" value="PROTEIN C12ORF4"/>
    <property type="match status" value="1"/>
</dbReference>
<accession>A0A0G4EYL4</accession>
<proteinExistence type="predicted"/>
<feature type="compositionally biased region" description="Pro residues" evidence="1">
    <location>
        <begin position="417"/>
        <end position="428"/>
    </location>
</feature>